<feature type="region of interest" description="Disordered" evidence="1">
    <location>
        <begin position="1"/>
        <end position="28"/>
    </location>
</feature>
<dbReference type="Proteomes" id="UP000215914">
    <property type="component" value="Unassembled WGS sequence"/>
</dbReference>
<name>A0A9K3NE17_HELAN</name>
<reference evidence="2" key="1">
    <citation type="journal article" date="2017" name="Nature">
        <title>The sunflower genome provides insights into oil metabolism, flowering and Asterid evolution.</title>
        <authorList>
            <person name="Badouin H."/>
            <person name="Gouzy J."/>
            <person name="Grassa C.J."/>
            <person name="Murat F."/>
            <person name="Staton S.E."/>
            <person name="Cottret L."/>
            <person name="Lelandais-Briere C."/>
            <person name="Owens G.L."/>
            <person name="Carrere S."/>
            <person name="Mayjonade B."/>
            <person name="Legrand L."/>
            <person name="Gill N."/>
            <person name="Kane N.C."/>
            <person name="Bowers J.E."/>
            <person name="Hubner S."/>
            <person name="Bellec A."/>
            <person name="Berard A."/>
            <person name="Berges H."/>
            <person name="Blanchet N."/>
            <person name="Boniface M.C."/>
            <person name="Brunel D."/>
            <person name="Catrice O."/>
            <person name="Chaidir N."/>
            <person name="Claudel C."/>
            <person name="Donnadieu C."/>
            <person name="Faraut T."/>
            <person name="Fievet G."/>
            <person name="Helmstetter N."/>
            <person name="King M."/>
            <person name="Knapp S.J."/>
            <person name="Lai Z."/>
            <person name="Le Paslier M.C."/>
            <person name="Lippi Y."/>
            <person name="Lorenzon L."/>
            <person name="Mandel J.R."/>
            <person name="Marage G."/>
            <person name="Marchand G."/>
            <person name="Marquand E."/>
            <person name="Bret-Mestries E."/>
            <person name="Morien E."/>
            <person name="Nambeesan S."/>
            <person name="Nguyen T."/>
            <person name="Pegot-Espagnet P."/>
            <person name="Pouilly N."/>
            <person name="Raftis F."/>
            <person name="Sallet E."/>
            <person name="Schiex T."/>
            <person name="Thomas J."/>
            <person name="Vandecasteele C."/>
            <person name="Vares D."/>
            <person name="Vear F."/>
            <person name="Vautrin S."/>
            <person name="Crespi M."/>
            <person name="Mangin B."/>
            <person name="Burke J.M."/>
            <person name="Salse J."/>
            <person name="Munos S."/>
            <person name="Vincourt P."/>
            <person name="Rieseberg L.H."/>
            <person name="Langlade N.B."/>
        </authorList>
    </citation>
    <scope>NUCLEOTIDE SEQUENCE</scope>
    <source>
        <tissue evidence="2">Leaves</tissue>
    </source>
</reference>
<evidence type="ECO:0000313" key="2">
    <source>
        <dbReference type="EMBL" id="KAF5796819.1"/>
    </source>
</evidence>
<proteinExistence type="predicted"/>
<gene>
    <name evidence="2" type="ORF">HanXRQr2_Chr08g0356361</name>
</gene>
<dbReference type="AlphaFoldDB" id="A0A9K3NE17"/>
<evidence type="ECO:0000313" key="3">
    <source>
        <dbReference type="Proteomes" id="UP000215914"/>
    </source>
</evidence>
<organism evidence="2 3">
    <name type="scientific">Helianthus annuus</name>
    <name type="common">Common sunflower</name>
    <dbReference type="NCBI Taxonomy" id="4232"/>
    <lineage>
        <taxon>Eukaryota</taxon>
        <taxon>Viridiplantae</taxon>
        <taxon>Streptophyta</taxon>
        <taxon>Embryophyta</taxon>
        <taxon>Tracheophyta</taxon>
        <taxon>Spermatophyta</taxon>
        <taxon>Magnoliopsida</taxon>
        <taxon>eudicotyledons</taxon>
        <taxon>Gunneridae</taxon>
        <taxon>Pentapetalae</taxon>
        <taxon>asterids</taxon>
        <taxon>campanulids</taxon>
        <taxon>Asterales</taxon>
        <taxon>Asteraceae</taxon>
        <taxon>Asteroideae</taxon>
        <taxon>Heliantheae alliance</taxon>
        <taxon>Heliantheae</taxon>
        <taxon>Helianthus</taxon>
    </lineage>
</organism>
<evidence type="ECO:0000256" key="1">
    <source>
        <dbReference type="SAM" id="MobiDB-lite"/>
    </source>
</evidence>
<dbReference type="Gramene" id="mRNA:HanXRQr2_Chr08g0356361">
    <property type="protein sequence ID" value="CDS:HanXRQr2_Chr08g0356361.1"/>
    <property type="gene ID" value="HanXRQr2_Chr08g0356361"/>
</dbReference>
<sequence>MAKMSTRSSPAKSPEHNNPLKSQGLTKNPSTELCRFLDPEVYQLRHCFPDGTIFRPFDSSTKRDCISDVWVTFPAAPFQIGFTYPFPTLAQGFFTLIGLCYIQAMPMEWRVLYTLEHIIEHEGIDIGLSELSRLYNLVSHGSHRFLFKHKPQKPHPLLKVTKNDGNWRNQFFFVRRDSTPKRELSS</sequence>
<feature type="compositionally biased region" description="Polar residues" evidence="1">
    <location>
        <begin position="1"/>
        <end position="11"/>
    </location>
</feature>
<keyword evidence="3" id="KW-1185">Reference proteome</keyword>
<reference evidence="2" key="2">
    <citation type="submission" date="2020-06" db="EMBL/GenBank/DDBJ databases">
        <title>Helianthus annuus Genome sequencing and assembly Release 2.</title>
        <authorList>
            <person name="Gouzy J."/>
            <person name="Langlade N."/>
            <person name="Munos S."/>
        </authorList>
    </citation>
    <scope>NUCLEOTIDE SEQUENCE</scope>
    <source>
        <tissue evidence="2">Leaves</tissue>
    </source>
</reference>
<feature type="compositionally biased region" description="Polar residues" evidence="1">
    <location>
        <begin position="19"/>
        <end position="28"/>
    </location>
</feature>
<dbReference type="EMBL" id="MNCJ02000323">
    <property type="protein sequence ID" value="KAF5796819.1"/>
    <property type="molecule type" value="Genomic_DNA"/>
</dbReference>
<protein>
    <submittedName>
        <fullName evidence="2">Uncharacterized protein</fullName>
    </submittedName>
</protein>
<comment type="caution">
    <text evidence="2">The sequence shown here is derived from an EMBL/GenBank/DDBJ whole genome shotgun (WGS) entry which is preliminary data.</text>
</comment>
<accession>A0A9K3NE17</accession>